<dbReference type="Gene3D" id="3.90.79.10">
    <property type="entry name" value="Nucleoside Triphosphate Pyrophosphohydrolase"/>
    <property type="match status" value="1"/>
</dbReference>
<dbReference type="InterPro" id="IPR015797">
    <property type="entry name" value="NUDIX_hydrolase-like_dom_sf"/>
</dbReference>
<dbReference type="AlphaFoldDB" id="A0A6I3IDN0"/>
<feature type="region of interest" description="Disordered" evidence="2">
    <location>
        <begin position="1"/>
        <end position="20"/>
    </location>
</feature>
<dbReference type="PROSITE" id="PS51462">
    <property type="entry name" value="NUDIX"/>
    <property type="match status" value="1"/>
</dbReference>
<sequence length="222" mass="24382">MGDKDFRGEPRIAGTELQDRREPRPVVASRVLYEGRVFDLVSERVDLGEAGEVEREYLRHPGAVAVVALDADEHVALVQQYRVPVGALAWEIPAGLLDVAGEDPADAARRELLEEADLRAERWDVLVDYWTTPGGSDEAIRIYLARDLSLVAPEERHERTAEEAGMPTAWVALDEARDAVLAGRVHNPSTVVGILAAHASRAGGWASLRPADSPWPEHPAHR</sequence>
<feature type="domain" description="Nudix hydrolase" evidence="3">
    <location>
        <begin position="58"/>
        <end position="198"/>
    </location>
</feature>
<feature type="compositionally biased region" description="Basic and acidic residues" evidence="2">
    <location>
        <begin position="1"/>
        <end position="10"/>
    </location>
</feature>
<reference evidence="4 5" key="1">
    <citation type="submission" date="2019-11" db="EMBL/GenBank/DDBJ databases">
        <title>Whole genome sequencing identifies a novel species of the genus Arsenicicoccus isolated from human blood.</title>
        <authorList>
            <person name="Jeong J.H."/>
            <person name="Kweon O.J."/>
            <person name="Kim H.R."/>
            <person name="Kim T.-H."/>
            <person name="Ha S.-M."/>
            <person name="Lee M.-K."/>
        </authorList>
    </citation>
    <scope>NUCLEOTIDE SEQUENCE [LARGE SCALE GENOMIC DNA]</scope>
    <source>
        <strain evidence="4 5">MKL-02</strain>
    </source>
</reference>
<dbReference type="GO" id="GO:0005829">
    <property type="term" value="C:cytosol"/>
    <property type="evidence" value="ECO:0007669"/>
    <property type="project" value="TreeGrafter"/>
</dbReference>
<dbReference type="GO" id="GO:0016787">
    <property type="term" value="F:hydrolase activity"/>
    <property type="evidence" value="ECO:0007669"/>
    <property type="project" value="UniProtKB-KW"/>
</dbReference>
<evidence type="ECO:0000256" key="2">
    <source>
        <dbReference type="SAM" id="MobiDB-lite"/>
    </source>
</evidence>
<comment type="caution">
    <text evidence="4">The sequence shown here is derived from an EMBL/GenBank/DDBJ whole genome shotgun (WGS) entry which is preliminary data.</text>
</comment>
<organism evidence="4 5">
    <name type="scientific">Arsenicicoccus cauae</name>
    <dbReference type="NCBI Taxonomy" id="2663847"/>
    <lineage>
        <taxon>Bacteria</taxon>
        <taxon>Bacillati</taxon>
        <taxon>Actinomycetota</taxon>
        <taxon>Actinomycetes</taxon>
        <taxon>Micrococcales</taxon>
        <taxon>Intrasporangiaceae</taxon>
        <taxon>Arsenicicoccus</taxon>
    </lineage>
</organism>
<dbReference type="PANTHER" id="PTHR11839">
    <property type="entry name" value="UDP/ADP-SUGAR PYROPHOSPHATASE"/>
    <property type="match status" value="1"/>
</dbReference>
<name>A0A6I3IDN0_9MICO</name>
<keyword evidence="1" id="KW-0378">Hydrolase</keyword>
<evidence type="ECO:0000256" key="1">
    <source>
        <dbReference type="ARBA" id="ARBA00022801"/>
    </source>
</evidence>
<protein>
    <submittedName>
        <fullName evidence="4">NUDIX domain-containing protein</fullName>
    </submittedName>
</protein>
<gene>
    <name evidence="4" type="ORF">GGG17_07470</name>
</gene>
<dbReference type="GO" id="GO:0006753">
    <property type="term" value="P:nucleoside phosphate metabolic process"/>
    <property type="evidence" value="ECO:0007669"/>
    <property type="project" value="TreeGrafter"/>
</dbReference>
<dbReference type="Pfam" id="PF00293">
    <property type="entry name" value="NUDIX"/>
    <property type="match status" value="1"/>
</dbReference>
<evidence type="ECO:0000259" key="3">
    <source>
        <dbReference type="PROSITE" id="PS51462"/>
    </source>
</evidence>
<dbReference type="GO" id="GO:0019693">
    <property type="term" value="P:ribose phosphate metabolic process"/>
    <property type="evidence" value="ECO:0007669"/>
    <property type="project" value="TreeGrafter"/>
</dbReference>
<evidence type="ECO:0000313" key="5">
    <source>
        <dbReference type="Proteomes" id="UP000431092"/>
    </source>
</evidence>
<dbReference type="SUPFAM" id="SSF55811">
    <property type="entry name" value="Nudix"/>
    <property type="match status" value="1"/>
</dbReference>
<dbReference type="Proteomes" id="UP000431092">
    <property type="component" value="Unassembled WGS sequence"/>
</dbReference>
<dbReference type="EMBL" id="WLVL01000026">
    <property type="protein sequence ID" value="MTB71807.1"/>
    <property type="molecule type" value="Genomic_DNA"/>
</dbReference>
<accession>A0A6I3IDN0</accession>
<dbReference type="InterPro" id="IPR000086">
    <property type="entry name" value="NUDIX_hydrolase_dom"/>
</dbReference>
<dbReference type="PANTHER" id="PTHR11839:SF31">
    <property type="entry name" value="ADP-RIBOSE PYROPHOSPHATASE"/>
    <property type="match status" value="1"/>
</dbReference>
<evidence type="ECO:0000313" key="4">
    <source>
        <dbReference type="EMBL" id="MTB71807.1"/>
    </source>
</evidence>
<proteinExistence type="predicted"/>
<dbReference type="CDD" id="cd24158">
    <property type="entry name" value="NUDIX_ADPRase_Rv1700"/>
    <property type="match status" value="1"/>
</dbReference>
<dbReference type="RefSeq" id="WP_154593113.1">
    <property type="nucleotide sequence ID" value="NZ_CP171001.1"/>
</dbReference>
<keyword evidence="5" id="KW-1185">Reference proteome</keyword>